<evidence type="ECO:0000313" key="9">
    <source>
        <dbReference type="Proteomes" id="UP000319010"/>
    </source>
</evidence>
<evidence type="ECO:0000256" key="3">
    <source>
        <dbReference type="ARBA" id="ARBA00022448"/>
    </source>
</evidence>
<evidence type="ECO:0000259" key="7">
    <source>
        <dbReference type="PROSITE" id="PS50983"/>
    </source>
</evidence>
<dbReference type="GO" id="GO:0030288">
    <property type="term" value="C:outer membrane-bounded periplasmic space"/>
    <property type="evidence" value="ECO:0007669"/>
    <property type="project" value="TreeGrafter"/>
</dbReference>
<dbReference type="GO" id="GO:1901678">
    <property type="term" value="P:iron coordination entity transport"/>
    <property type="evidence" value="ECO:0007669"/>
    <property type="project" value="UniProtKB-ARBA"/>
</dbReference>
<evidence type="ECO:0000256" key="5">
    <source>
        <dbReference type="SAM" id="MobiDB-lite"/>
    </source>
</evidence>
<proteinExistence type="inferred from homology"/>
<feature type="compositionally biased region" description="Low complexity" evidence="5">
    <location>
        <begin position="31"/>
        <end position="49"/>
    </location>
</feature>
<accession>A0A507ZVC0</accession>
<reference evidence="8 9" key="1">
    <citation type="submission" date="2019-06" db="EMBL/GenBank/DDBJ databases">
        <title>Draft genome sequence of Actinomyces johnsonii CCUG 34287T.</title>
        <authorList>
            <person name="Salva-Serra F."/>
            <person name="Cardew S."/>
            <person name="Moore E."/>
        </authorList>
    </citation>
    <scope>NUCLEOTIDE SEQUENCE [LARGE SCALE GENOMIC DNA]</scope>
    <source>
        <strain evidence="8 9">CCUG 34287</strain>
    </source>
</reference>
<gene>
    <name evidence="8" type="ORF">FK256_13565</name>
</gene>
<comment type="caution">
    <text evidence="8">The sequence shown here is derived from an EMBL/GenBank/DDBJ whole genome shotgun (WGS) entry which is preliminary data.</text>
</comment>
<dbReference type="InterPro" id="IPR051313">
    <property type="entry name" value="Bact_iron-sidero_bind"/>
</dbReference>
<dbReference type="PROSITE" id="PS50983">
    <property type="entry name" value="FE_B12_PBP"/>
    <property type="match status" value="1"/>
</dbReference>
<feature type="signal peptide" evidence="6">
    <location>
        <begin position="1"/>
        <end position="24"/>
    </location>
</feature>
<dbReference type="RefSeq" id="WP_141425112.1">
    <property type="nucleotide sequence ID" value="NZ_JASPFB010000015.1"/>
</dbReference>
<dbReference type="EMBL" id="VICB01000026">
    <property type="protein sequence ID" value="TQD41419.1"/>
    <property type="molecule type" value="Genomic_DNA"/>
</dbReference>
<comment type="subcellular location">
    <subcellularLocation>
        <location evidence="1">Cell envelope</location>
    </subcellularLocation>
</comment>
<feature type="domain" description="Fe/B12 periplasmic-binding" evidence="7">
    <location>
        <begin position="84"/>
        <end position="356"/>
    </location>
</feature>
<dbReference type="CDD" id="cd01146">
    <property type="entry name" value="FhuD"/>
    <property type="match status" value="1"/>
</dbReference>
<evidence type="ECO:0000256" key="1">
    <source>
        <dbReference type="ARBA" id="ARBA00004196"/>
    </source>
</evidence>
<feature type="chain" id="PRO_5038839519" evidence="6">
    <location>
        <begin position="25"/>
        <end position="356"/>
    </location>
</feature>
<dbReference type="PANTHER" id="PTHR30532">
    <property type="entry name" value="IRON III DICITRATE-BINDING PERIPLASMIC PROTEIN"/>
    <property type="match status" value="1"/>
</dbReference>
<sequence length="356" mass="37368">MTSFYRRRSILAFAGLAAAVPVLAACSSGKKTGSSAASSAKVKPTSSVPTGMPDGKGSGQADGVFPRTVVHFKGSTEIPAAPSRVVILSTGQLDVALTLGIVPIGSTKGDGAETVPEYLKKAFPDHADQLGSITDVGSRKSPSVEDIGNLSPDLILVNQAGKDDIDALYSSLSAVAPTVVTQGKSEAWKQDFLLVADALGKPDTAKKWIETYEADAAKSGEKIDGNPTVSLLRKTSDKLRIFGAVSLAGSVLSDMGVARPDTQKFTDNGNKDIDSETLADAEADWILYGAQKTPKDEKDQDKNNTELTAMPLWAGLKAVNDKHAVRVDDDAFFLNAGPTAARLVMTTVTDTLSKKK</sequence>
<dbReference type="Proteomes" id="UP000319010">
    <property type="component" value="Unassembled WGS sequence"/>
</dbReference>
<comment type="similarity">
    <text evidence="2">Belongs to the bacterial solute-binding protein 8 family.</text>
</comment>
<feature type="region of interest" description="Disordered" evidence="5">
    <location>
        <begin position="31"/>
        <end position="60"/>
    </location>
</feature>
<keyword evidence="4 6" id="KW-0732">Signal</keyword>
<keyword evidence="3" id="KW-0813">Transport</keyword>
<evidence type="ECO:0000313" key="8">
    <source>
        <dbReference type="EMBL" id="TQD41419.1"/>
    </source>
</evidence>
<dbReference type="SUPFAM" id="SSF53807">
    <property type="entry name" value="Helical backbone' metal receptor"/>
    <property type="match status" value="1"/>
</dbReference>
<protein>
    <submittedName>
        <fullName evidence="8">Iron-siderophore ABC transporter substrate-binding protein</fullName>
    </submittedName>
</protein>
<dbReference type="Gene3D" id="3.40.50.1980">
    <property type="entry name" value="Nitrogenase molybdenum iron protein domain"/>
    <property type="match status" value="2"/>
</dbReference>
<evidence type="ECO:0000256" key="2">
    <source>
        <dbReference type="ARBA" id="ARBA00008814"/>
    </source>
</evidence>
<dbReference type="InterPro" id="IPR002491">
    <property type="entry name" value="ABC_transptr_periplasmic_BD"/>
</dbReference>
<evidence type="ECO:0000256" key="6">
    <source>
        <dbReference type="SAM" id="SignalP"/>
    </source>
</evidence>
<name>A0A507ZVC0_9ACTO</name>
<dbReference type="PROSITE" id="PS51257">
    <property type="entry name" value="PROKAR_LIPOPROTEIN"/>
    <property type="match status" value="1"/>
</dbReference>
<evidence type="ECO:0000256" key="4">
    <source>
        <dbReference type="ARBA" id="ARBA00022729"/>
    </source>
</evidence>
<dbReference type="Pfam" id="PF01497">
    <property type="entry name" value="Peripla_BP_2"/>
    <property type="match status" value="1"/>
</dbReference>
<dbReference type="PANTHER" id="PTHR30532:SF1">
    <property type="entry name" value="IRON(3+)-HYDROXAMATE-BINDING PROTEIN FHUD"/>
    <property type="match status" value="1"/>
</dbReference>
<organism evidence="8 9">
    <name type="scientific">Actinomyces johnsonii</name>
    <dbReference type="NCBI Taxonomy" id="544581"/>
    <lineage>
        <taxon>Bacteria</taxon>
        <taxon>Bacillati</taxon>
        <taxon>Actinomycetota</taxon>
        <taxon>Actinomycetes</taxon>
        <taxon>Actinomycetales</taxon>
        <taxon>Actinomycetaceae</taxon>
        <taxon>Actinomyces</taxon>
    </lineage>
</organism>
<dbReference type="AlphaFoldDB" id="A0A507ZVC0"/>